<dbReference type="PANTHER" id="PTHR22550:SF5">
    <property type="entry name" value="LEUCINE ZIPPER PROTEIN 4"/>
    <property type="match status" value="1"/>
</dbReference>
<dbReference type="Proteomes" id="UP000031972">
    <property type="component" value="Unassembled WGS sequence"/>
</dbReference>
<dbReference type="RefSeq" id="WP_041056525.1">
    <property type="nucleotide sequence ID" value="NZ_JXRR01000013.1"/>
</dbReference>
<organism evidence="4 5">
    <name type="scientific">Jeotgalibacillus campisalis</name>
    <dbReference type="NCBI Taxonomy" id="220754"/>
    <lineage>
        <taxon>Bacteria</taxon>
        <taxon>Bacillati</taxon>
        <taxon>Bacillota</taxon>
        <taxon>Bacilli</taxon>
        <taxon>Bacillales</taxon>
        <taxon>Caryophanaceae</taxon>
        <taxon>Jeotgalibacillus</taxon>
    </lineage>
</organism>
<name>A0A0C2VWP0_9BACL</name>
<dbReference type="GO" id="GO:0009847">
    <property type="term" value="P:spore germination"/>
    <property type="evidence" value="ECO:0007669"/>
    <property type="project" value="InterPro"/>
</dbReference>
<feature type="transmembrane region" description="Helical" evidence="3">
    <location>
        <begin position="396"/>
        <end position="421"/>
    </location>
</feature>
<keyword evidence="5" id="KW-1185">Reference proteome</keyword>
<keyword evidence="3" id="KW-0812">Transmembrane</keyword>
<protein>
    <submittedName>
        <fullName evidence="4">Uncharacterized protein</fullName>
    </submittedName>
</protein>
<proteinExistence type="inferred from homology"/>
<dbReference type="Pfam" id="PF03323">
    <property type="entry name" value="GerA"/>
    <property type="match status" value="1"/>
</dbReference>
<dbReference type="InterPro" id="IPR050768">
    <property type="entry name" value="UPF0353/GerABKA_families"/>
</dbReference>
<gene>
    <name evidence="4" type="ORF">KR50_14240</name>
</gene>
<reference evidence="4 5" key="1">
    <citation type="submission" date="2015-01" db="EMBL/GenBank/DDBJ databases">
        <title>Jeotgalibacillus campisalis genome sequencing.</title>
        <authorList>
            <person name="Goh K.M."/>
            <person name="Chan K.-G."/>
            <person name="Yaakop A.S."/>
            <person name="Ee R."/>
            <person name="Gan H.M."/>
            <person name="Chan C.S."/>
        </authorList>
    </citation>
    <scope>NUCLEOTIDE SEQUENCE [LARGE SCALE GENOMIC DNA]</scope>
    <source>
        <strain evidence="4 5">SF-57</strain>
    </source>
</reference>
<feature type="transmembrane region" description="Helical" evidence="3">
    <location>
        <begin position="231"/>
        <end position="253"/>
    </location>
</feature>
<dbReference type="PIRSF" id="PIRSF005690">
    <property type="entry name" value="GerBA"/>
    <property type="match status" value="1"/>
</dbReference>
<comment type="caution">
    <text evidence="4">The sequence shown here is derived from an EMBL/GenBank/DDBJ whole genome shotgun (WGS) entry which is preliminary data.</text>
</comment>
<feature type="transmembrane region" description="Helical" evidence="3">
    <location>
        <begin position="312"/>
        <end position="331"/>
    </location>
</feature>
<evidence type="ECO:0000313" key="5">
    <source>
        <dbReference type="Proteomes" id="UP000031972"/>
    </source>
</evidence>
<dbReference type="AlphaFoldDB" id="A0A0C2VWP0"/>
<evidence type="ECO:0000256" key="1">
    <source>
        <dbReference type="ARBA" id="ARBA00005278"/>
    </source>
</evidence>
<comment type="similarity">
    <text evidence="1">Belongs to the GerABKA family.</text>
</comment>
<dbReference type="GO" id="GO:0016020">
    <property type="term" value="C:membrane"/>
    <property type="evidence" value="ECO:0007669"/>
    <property type="project" value="InterPro"/>
</dbReference>
<dbReference type="OrthoDB" id="1726708at2"/>
<evidence type="ECO:0000313" key="4">
    <source>
        <dbReference type="EMBL" id="KIL48388.1"/>
    </source>
</evidence>
<evidence type="ECO:0000256" key="3">
    <source>
        <dbReference type="SAM" id="Phobius"/>
    </source>
</evidence>
<dbReference type="InterPro" id="IPR004995">
    <property type="entry name" value="Spore_Ger"/>
</dbReference>
<feature type="transmembrane region" description="Helical" evidence="3">
    <location>
        <begin position="273"/>
        <end position="292"/>
    </location>
</feature>
<feature type="transmembrane region" description="Helical" evidence="3">
    <location>
        <begin position="364"/>
        <end position="384"/>
    </location>
</feature>
<dbReference type="PATRIC" id="fig|220754.4.peg.1448"/>
<sequence>MNSLIKEIKDSIGENDDLLFTEQQLKDLSVVLFGLNSLIDLGPTIKQLEQLGQKNYSNKEKQKQISQLGEIKRNAGEITSLLLDGKLMIAPSPNADFVVSVDPVPVKLNRAIDQITNENTMLGPFVSFNEDSLTNIGVMRKHVVSEKIRVKHFLTGTHNKKELSLIYYEGIVEENLLQTVLKDIKRNSINDLHSIQDVTKMLGITPYSIVPRVKTTEMPSEAAQSLLNGKVILFLDGLPFALILPSVFADMFFLESDKNLTYPLMVSLRSLRIAGTLIALIFPGLYVALVAVNPEVLRLELALSIAQSREGVPYPAFIEIIIMLVVLELIMEASVRLPKSIGPTITMVGGIILGQAAVEAQLVSNLLVIVLAATTIANSTVVGVQNLLSIRLLKYIVLIFSSVFGVLGILAGVFFICAYLAGVSSLGVPYLNFKQSKGDGSHG</sequence>
<dbReference type="PANTHER" id="PTHR22550">
    <property type="entry name" value="SPORE GERMINATION PROTEIN"/>
    <property type="match status" value="1"/>
</dbReference>
<evidence type="ECO:0000256" key="2">
    <source>
        <dbReference type="ARBA" id="ARBA00023136"/>
    </source>
</evidence>
<keyword evidence="3" id="KW-1133">Transmembrane helix</keyword>
<accession>A0A0C2VWP0</accession>
<dbReference type="EMBL" id="JXRR01000013">
    <property type="protein sequence ID" value="KIL48388.1"/>
    <property type="molecule type" value="Genomic_DNA"/>
</dbReference>
<keyword evidence="2 3" id="KW-0472">Membrane</keyword>